<evidence type="ECO:0000313" key="7">
    <source>
        <dbReference type="Proteomes" id="UP000006316"/>
    </source>
</evidence>
<dbReference type="PATRIC" id="fig|1117379.3.peg.362"/>
<evidence type="ECO:0000256" key="1">
    <source>
        <dbReference type="ARBA" id="ARBA00022741"/>
    </source>
</evidence>
<dbReference type="PROSITE" id="PS51194">
    <property type="entry name" value="HELICASE_CTER"/>
    <property type="match status" value="1"/>
</dbReference>
<dbReference type="GO" id="GO:0003677">
    <property type="term" value="F:DNA binding"/>
    <property type="evidence" value="ECO:0007669"/>
    <property type="project" value="UniProtKB-KW"/>
</dbReference>
<keyword evidence="2" id="KW-0067">ATP-binding</keyword>
<protein>
    <submittedName>
        <fullName evidence="6">Helicase domain-containing protein</fullName>
    </submittedName>
</protein>
<dbReference type="GO" id="GO:0005524">
    <property type="term" value="F:ATP binding"/>
    <property type="evidence" value="ECO:0007669"/>
    <property type="project" value="UniProtKB-KW"/>
</dbReference>
<proteinExistence type="predicted"/>
<dbReference type="STRING" id="1117379.BABA_01735"/>
<dbReference type="PROSITE" id="PS51192">
    <property type="entry name" value="HELICASE_ATP_BIND_1"/>
    <property type="match status" value="1"/>
</dbReference>
<dbReference type="Gene3D" id="3.40.50.300">
    <property type="entry name" value="P-loop containing nucleotide triphosphate hydrolases"/>
    <property type="match status" value="2"/>
</dbReference>
<dbReference type="EMBL" id="AJLS01000009">
    <property type="protein sequence ID" value="EKN71363.1"/>
    <property type="molecule type" value="Genomic_DNA"/>
</dbReference>
<dbReference type="CDD" id="cd17925">
    <property type="entry name" value="DEXDc_ComFA"/>
    <property type="match status" value="1"/>
</dbReference>
<evidence type="ECO:0000259" key="5">
    <source>
        <dbReference type="PROSITE" id="PS51194"/>
    </source>
</evidence>
<evidence type="ECO:0000313" key="6">
    <source>
        <dbReference type="EMBL" id="EKN71363.1"/>
    </source>
</evidence>
<dbReference type="InterPro" id="IPR011545">
    <property type="entry name" value="DEAD/DEAH_box_helicase_dom"/>
</dbReference>
<dbReference type="eggNOG" id="COG4098">
    <property type="taxonomic scope" value="Bacteria"/>
</dbReference>
<dbReference type="PANTHER" id="PTHR30580:SF1">
    <property type="entry name" value="COMF OPERON PROTEIN 1"/>
    <property type="match status" value="1"/>
</dbReference>
<dbReference type="Pfam" id="PF00271">
    <property type="entry name" value="Helicase_C"/>
    <property type="match status" value="1"/>
</dbReference>
<dbReference type="GO" id="GO:0043138">
    <property type="term" value="F:3'-5' DNA helicase activity"/>
    <property type="evidence" value="ECO:0007669"/>
    <property type="project" value="TreeGrafter"/>
</dbReference>
<comment type="caution">
    <text evidence="6">The sequence shown here is derived from an EMBL/GenBank/DDBJ whole genome shotgun (WGS) entry which is preliminary data.</text>
</comment>
<name>K6DSY9_9BACI</name>
<keyword evidence="1" id="KW-0547">Nucleotide-binding</keyword>
<feature type="domain" description="Helicase ATP-binding" evidence="4">
    <location>
        <begin position="172"/>
        <end position="324"/>
    </location>
</feature>
<dbReference type="PANTHER" id="PTHR30580">
    <property type="entry name" value="PRIMOSOMAL PROTEIN N"/>
    <property type="match status" value="1"/>
</dbReference>
<feature type="domain" description="Helicase C-terminal" evidence="5">
    <location>
        <begin position="357"/>
        <end position="503"/>
    </location>
</feature>
<evidence type="ECO:0000259" key="4">
    <source>
        <dbReference type="PROSITE" id="PS51192"/>
    </source>
</evidence>
<dbReference type="Proteomes" id="UP000006316">
    <property type="component" value="Unassembled WGS sequence"/>
</dbReference>
<evidence type="ECO:0000256" key="2">
    <source>
        <dbReference type="ARBA" id="ARBA00022840"/>
    </source>
</evidence>
<accession>K6DSY9</accession>
<keyword evidence="6" id="KW-0378">Hydrolase</keyword>
<reference evidence="6 7" key="1">
    <citation type="journal article" date="2012" name="Front. Microbiol.">
        <title>Redundancy and modularity in membrane-associated dissimilatory nitrate reduction in Bacillus.</title>
        <authorList>
            <person name="Heylen K."/>
            <person name="Keltjens J."/>
        </authorList>
    </citation>
    <scope>NUCLEOTIDE SEQUENCE [LARGE SCALE GENOMIC DNA]</scope>
    <source>
        <strain evidence="7">LMG 21833T</strain>
    </source>
</reference>
<evidence type="ECO:0000256" key="3">
    <source>
        <dbReference type="ARBA" id="ARBA00023125"/>
    </source>
</evidence>
<dbReference type="InterPro" id="IPR014001">
    <property type="entry name" value="Helicase_ATP-bd"/>
</dbReference>
<dbReference type="AlphaFoldDB" id="K6DSY9"/>
<dbReference type="InterPro" id="IPR027417">
    <property type="entry name" value="P-loop_NTPase"/>
</dbReference>
<dbReference type="GO" id="GO:0006310">
    <property type="term" value="P:DNA recombination"/>
    <property type="evidence" value="ECO:0007669"/>
    <property type="project" value="TreeGrafter"/>
</dbReference>
<organism evidence="6 7">
    <name type="scientific">Neobacillus bataviensis LMG 21833</name>
    <dbReference type="NCBI Taxonomy" id="1117379"/>
    <lineage>
        <taxon>Bacteria</taxon>
        <taxon>Bacillati</taxon>
        <taxon>Bacillota</taxon>
        <taxon>Bacilli</taxon>
        <taxon>Bacillales</taxon>
        <taxon>Bacillaceae</taxon>
        <taxon>Neobacillus</taxon>
    </lineage>
</organism>
<dbReference type="SMART" id="SM00487">
    <property type="entry name" value="DEXDc"/>
    <property type="match status" value="1"/>
</dbReference>
<keyword evidence="3" id="KW-0238">DNA-binding</keyword>
<dbReference type="InterPro" id="IPR001650">
    <property type="entry name" value="Helicase_C-like"/>
</dbReference>
<keyword evidence="6" id="KW-0347">Helicase</keyword>
<dbReference type="FunFam" id="3.40.50.300:FF:001736">
    <property type="entry name" value="COMF operon protein 1"/>
    <property type="match status" value="1"/>
</dbReference>
<gene>
    <name evidence="6" type="ORF">BABA_01735</name>
</gene>
<dbReference type="Pfam" id="PF00270">
    <property type="entry name" value="DEAD"/>
    <property type="match status" value="1"/>
</dbReference>
<dbReference type="GO" id="GO:0006270">
    <property type="term" value="P:DNA replication initiation"/>
    <property type="evidence" value="ECO:0007669"/>
    <property type="project" value="TreeGrafter"/>
</dbReference>
<sequence>MNKKELTRMRFIIKDELLIPSNTAEYSLPITKIPTIPQPPLNPNFAYNPDLQQLLSGKQLLIDDIPFSIADIQTHYQHGYVTYRKGIAYNGKQPICARCGNKDPMWFATFPCARCGETCLYCRQCLMMGRISECTPLIGWNGPVPDTLSPMKPLEWRGMLSEGQRVASRHVVEAILANQEHLIWAVCGAGKTEVLFEGIEEALTAKRRICIATPRTDVVLELTPRLKAAFPNIPVASLYGGSEDRHLYAPLTIATTHQLLRFYQAFDTVILDEVDAFPYTVEKSLQHAVKQARKPTSAMIYLTATPNERWQRECRSGKRAFTTIPARFHRHPLPVPGFVWCGNWQKRLQKNKLPPNVIQWIHHRILANKQALLFFPRIPMMEKALTILRQISPDIEAVHAEDPDRKNKVQKMRAKEIPILLTTTILERGVTFPNIDVAVVGAEDTIFTESALVQIAGRAGRSKDHPEGGVTFFHYGKTDEMIKARRQIVSMNQEGIKKGMINQ</sequence>
<keyword evidence="7" id="KW-1185">Reference proteome</keyword>
<dbReference type="SMART" id="SM00490">
    <property type="entry name" value="HELICc"/>
    <property type="match status" value="1"/>
</dbReference>
<dbReference type="GO" id="GO:0006302">
    <property type="term" value="P:double-strand break repair"/>
    <property type="evidence" value="ECO:0007669"/>
    <property type="project" value="TreeGrafter"/>
</dbReference>
<dbReference type="SUPFAM" id="SSF52540">
    <property type="entry name" value="P-loop containing nucleoside triphosphate hydrolases"/>
    <property type="match status" value="1"/>
</dbReference>